<dbReference type="Pfam" id="PF13489">
    <property type="entry name" value="Methyltransf_23"/>
    <property type="match status" value="1"/>
</dbReference>
<gene>
    <name evidence="1" type="ORF">JCM15093_1458</name>
</gene>
<keyword evidence="2" id="KW-1185">Reference proteome</keyword>
<dbReference type="EMBL" id="BAJS01000006">
    <property type="protein sequence ID" value="GAK36301.1"/>
    <property type="molecule type" value="Genomic_DNA"/>
</dbReference>
<keyword evidence="1" id="KW-0808">Transferase</keyword>
<dbReference type="GO" id="GO:0008168">
    <property type="term" value="F:methyltransferase activity"/>
    <property type="evidence" value="ECO:0007669"/>
    <property type="project" value="UniProtKB-KW"/>
</dbReference>
<accession>A0A069D1Y2</accession>
<reference evidence="1 2" key="1">
    <citation type="journal article" date="2015" name="Microbes Environ.">
        <title>Distribution and evolution of nitrogen fixation genes in the phylum bacteroidetes.</title>
        <authorList>
            <person name="Inoue J."/>
            <person name="Oshima K."/>
            <person name="Suda W."/>
            <person name="Sakamoto M."/>
            <person name="Iino T."/>
            <person name="Noda S."/>
            <person name="Hongoh Y."/>
            <person name="Hattori M."/>
            <person name="Ohkuma M."/>
        </authorList>
    </citation>
    <scope>NUCLEOTIDE SEQUENCE [LARGE SCALE GENOMIC DNA]</scope>
    <source>
        <strain evidence="1 2">JCM 15093</strain>
    </source>
</reference>
<dbReference type="Proteomes" id="UP000027601">
    <property type="component" value="Unassembled WGS sequence"/>
</dbReference>
<evidence type="ECO:0000313" key="1">
    <source>
        <dbReference type="EMBL" id="GAK36301.1"/>
    </source>
</evidence>
<dbReference type="AlphaFoldDB" id="A0A069D1Y2"/>
<protein>
    <submittedName>
        <fullName evidence="1">Methyltransferase</fullName>
    </submittedName>
</protein>
<organism evidence="1 2">
    <name type="scientific">Bacteroides graminisolvens DSM 19988 = JCM 15093</name>
    <dbReference type="NCBI Taxonomy" id="1121097"/>
    <lineage>
        <taxon>Bacteria</taxon>
        <taxon>Pseudomonadati</taxon>
        <taxon>Bacteroidota</taxon>
        <taxon>Bacteroidia</taxon>
        <taxon>Bacteroidales</taxon>
        <taxon>Bacteroidaceae</taxon>
        <taxon>Bacteroides</taxon>
    </lineage>
</organism>
<dbReference type="STRING" id="1121097.GCA_000428125_00805"/>
<dbReference type="SUPFAM" id="SSF53335">
    <property type="entry name" value="S-adenosyl-L-methionine-dependent methyltransferases"/>
    <property type="match status" value="1"/>
</dbReference>
<evidence type="ECO:0000313" key="2">
    <source>
        <dbReference type="Proteomes" id="UP000027601"/>
    </source>
</evidence>
<sequence>MFANKKNMQERHLDRLRYFEESANSAQEYYIDYLKNFISIDSETNILEVGCGEGGNLLPFAKAGCQVTGIDRSSTRISQAKDFFIRFGQNGNFITSDFFNIDVSIHKHLYDIILVHDVIEHVEEKERFMAHLKSFLTHKGVVFWGFPAWQMPFGGHQQICHHKICSKLPFIHLLPSFLYRILLKAFGENQACINELMEIKRCGVTIERFEELLKINGYKISGRILWLINPHYMQKFKLRPRKLNKSLSQIRYLRNFFCTSCFYITNIIPKDVEKN</sequence>
<name>A0A069D1Y2_9BACE</name>
<dbReference type="PANTHER" id="PTHR43861">
    <property type="entry name" value="TRANS-ACONITATE 2-METHYLTRANSFERASE-RELATED"/>
    <property type="match status" value="1"/>
</dbReference>
<dbReference type="InterPro" id="IPR029063">
    <property type="entry name" value="SAM-dependent_MTases_sf"/>
</dbReference>
<dbReference type="GO" id="GO:0032259">
    <property type="term" value="P:methylation"/>
    <property type="evidence" value="ECO:0007669"/>
    <property type="project" value="UniProtKB-KW"/>
</dbReference>
<dbReference type="CDD" id="cd02440">
    <property type="entry name" value="AdoMet_MTases"/>
    <property type="match status" value="1"/>
</dbReference>
<keyword evidence="1" id="KW-0489">Methyltransferase</keyword>
<comment type="caution">
    <text evidence="1">The sequence shown here is derived from an EMBL/GenBank/DDBJ whole genome shotgun (WGS) entry which is preliminary data.</text>
</comment>
<dbReference type="Gene3D" id="3.40.50.150">
    <property type="entry name" value="Vaccinia Virus protein VP39"/>
    <property type="match status" value="1"/>
</dbReference>
<proteinExistence type="predicted"/>
<dbReference type="eggNOG" id="COG2227">
    <property type="taxonomic scope" value="Bacteria"/>
</dbReference>